<accession>A0A4S4LAT6</accession>
<protein>
    <submittedName>
        <fullName evidence="2">Uncharacterized protein</fullName>
    </submittedName>
</protein>
<evidence type="ECO:0000313" key="2">
    <source>
        <dbReference type="EMBL" id="THH08816.1"/>
    </source>
</evidence>
<feature type="region of interest" description="Disordered" evidence="1">
    <location>
        <begin position="292"/>
        <end position="331"/>
    </location>
</feature>
<evidence type="ECO:0000256" key="1">
    <source>
        <dbReference type="SAM" id="MobiDB-lite"/>
    </source>
</evidence>
<feature type="compositionally biased region" description="Polar residues" evidence="1">
    <location>
        <begin position="160"/>
        <end position="170"/>
    </location>
</feature>
<dbReference type="Proteomes" id="UP000310158">
    <property type="component" value="Unassembled WGS sequence"/>
</dbReference>
<name>A0A4S4LAT6_9AGAM</name>
<organism evidence="2 3">
    <name type="scientific">Bondarzewia mesenterica</name>
    <dbReference type="NCBI Taxonomy" id="1095465"/>
    <lineage>
        <taxon>Eukaryota</taxon>
        <taxon>Fungi</taxon>
        <taxon>Dikarya</taxon>
        <taxon>Basidiomycota</taxon>
        <taxon>Agaricomycotina</taxon>
        <taxon>Agaricomycetes</taxon>
        <taxon>Russulales</taxon>
        <taxon>Bondarzewiaceae</taxon>
        <taxon>Bondarzewia</taxon>
    </lineage>
</organism>
<feature type="region of interest" description="Disordered" evidence="1">
    <location>
        <begin position="61"/>
        <end position="107"/>
    </location>
</feature>
<feature type="compositionally biased region" description="Basic and acidic residues" evidence="1">
    <location>
        <begin position="306"/>
        <end position="319"/>
    </location>
</feature>
<evidence type="ECO:0000313" key="3">
    <source>
        <dbReference type="Proteomes" id="UP000310158"/>
    </source>
</evidence>
<feature type="region of interest" description="Disordered" evidence="1">
    <location>
        <begin position="142"/>
        <end position="170"/>
    </location>
</feature>
<reference evidence="2 3" key="1">
    <citation type="submission" date="2019-02" db="EMBL/GenBank/DDBJ databases">
        <title>Genome sequencing of the rare red list fungi Bondarzewia mesenterica.</title>
        <authorList>
            <person name="Buettner E."/>
            <person name="Kellner H."/>
        </authorList>
    </citation>
    <scope>NUCLEOTIDE SEQUENCE [LARGE SCALE GENOMIC DNA]</scope>
    <source>
        <strain evidence="2 3">DSM 108281</strain>
    </source>
</reference>
<dbReference type="EMBL" id="SGPL01000672">
    <property type="protein sequence ID" value="THH08816.1"/>
    <property type="molecule type" value="Genomic_DNA"/>
</dbReference>
<keyword evidence="3" id="KW-1185">Reference proteome</keyword>
<feature type="compositionally biased region" description="Low complexity" evidence="1">
    <location>
        <begin position="150"/>
        <end position="159"/>
    </location>
</feature>
<gene>
    <name evidence="2" type="ORF">EW146_g8873</name>
</gene>
<sequence length="331" mass="36720">MRGKGFKNPKRGSQNSNFPNAFRHFLLSRDRPIEKALPFWIVIRNTIIDASVIMRLRNDKEVRSSTAATRRRRQQSGMKLRNNKILDSHVRPRATAPTRARRAKAAYGPQNADNIIAGISQTGQGIHLRFIRDLVNQETPSVHAADTAGSMSFSGSTSSEVTATGPQTPVAQRSYQPGAVMQAPKMLKIGDHVLGPRLPPLESNGSVVGRGEPSGAGTPAFRFLKEIASRPRVPLTAEEVKEGMRQAEAQRKRDSDAIREREWEKLRREGEWKILARAKAAHERLLHPSETMSDVCPTETLSDVCPTERAESFSRESEGSRSGLWPSASRT</sequence>
<dbReference type="AlphaFoldDB" id="A0A4S4LAT6"/>
<proteinExistence type="predicted"/>
<comment type="caution">
    <text evidence="2">The sequence shown here is derived from an EMBL/GenBank/DDBJ whole genome shotgun (WGS) entry which is preliminary data.</text>
</comment>